<reference evidence="4" key="1">
    <citation type="submission" date="2019-03" db="EMBL/GenBank/DDBJ databases">
        <title>Improved annotation for the trematode Fasciola hepatica.</title>
        <authorList>
            <person name="Choi Y.-J."/>
            <person name="Martin J."/>
            <person name="Mitreva M."/>
        </authorList>
    </citation>
    <scope>NUCLEOTIDE SEQUENCE [LARGE SCALE GENOMIC DNA]</scope>
</reference>
<feature type="region of interest" description="Disordered" evidence="2">
    <location>
        <begin position="614"/>
        <end position="643"/>
    </location>
</feature>
<feature type="region of interest" description="Disordered" evidence="2">
    <location>
        <begin position="1"/>
        <end position="29"/>
    </location>
</feature>
<dbReference type="SMART" id="SM00338">
    <property type="entry name" value="BRLZ"/>
    <property type="match status" value="1"/>
</dbReference>
<accession>A0A4E0RG69</accession>
<gene>
    <name evidence="4" type="ORF">D915_002538</name>
</gene>
<dbReference type="AlphaFoldDB" id="A0A4E0RG69"/>
<feature type="compositionally biased region" description="Low complexity" evidence="2">
    <location>
        <begin position="799"/>
        <end position="813"/>
    </location>
</feature>
<keyword evidence="5" id="KW-1185">Reference proteome</keyword>
<organism evidence="4 5">
    <name type="scientific">Fasciola hepatica</name>
    <name type="common">Liver fluke</name>
    <dbReference type="NCBI Taxonomy" id="6192"/>
    <lineage>
        <taxon>Eukaryota</taxon>
        <taxon>Metazoa</taxon>
        <taxon>Spiralia</taxon>
        <taxon>Lophotrochozoa</taxon>
        <taxon>Platyhelminthes</taxon>
        <taxon>Trematoda</taxon>
        <taxon>Digenea</taxon>
        <taxon>Plagiorchiida</taxon>
        <taxon>Echinostomata</taxon>
        <taxon>Echinostomatoidea</taxon>
        <taxon>Fasciolidae</taxon>
        <taxon>Fasciola</taxon>
    </lineage>
</organism>
<comment type="caution">
    <text evidence="4">The sequence shown here is derived from an EMBL/GenBank/DDBJ whole genome shotgun (WGS) entry which is preliminary data.</text>
</comment>
<feature type="region of interest" description="Disordered" evidence="2">
    <location>
        <begin position="344"/>
        <end position="381"/>
    </location>
</feature>
<proteinExistence type="predicted"/>
<feature type="region of interest" description="Disordered" evidence="2">
    <location>
        <begin position="837"/>
        <end position="873"/>
    </location>
</feature>
<dbReference type="Proteomes" id="UP000230066">
    <property type="component" value="Unassembled WGS sequence"/>
</dbReference>
<protein>
    <submittedName>
        <fullName evidence="4">cAMP early repressor I (ICER I)</fullName>
    </submittedName>
</protein>
<feature type="compositionally biased region" description="Polar residues" evidence="2">
    <location>
        <begin position="759"/>
        <end position="784"/>
    </location>
</feature>
<dbReference type="Gene3D" id="1.20.5.170">
    <property type="match status" value="1"/>
</dbReference>
<dbReference type="GO" id="GO:0000978">
    <property type="term" value="F:RNA polymerase II cis-regulatory region sequence-specific DNA binding"/>
    <property type="evidence" value="ECO:0007669"/>
    <property type="project" value="TreeGrafter"/>
</dbReference>
<feature type="compositionally biased region" description="Low complexity" evidence="2">
    <location>
        <begin position="347"/>
        <end position="361"/>
    </location>
</feature>
<feature type="compositionally biased region" description="Low complexity" evidence="2">
    <location>
        <begin position="156"/>
        <end position="168"/>
    </location>
</feature>
<dbReference type="PROSITE" id="PS00036">
    <property type="entry name" value="BZIP_BASIC"/>
    <property type="match status" value="1"/>
</dbReference>
<feature type="region of interest" description="Disordered" evidence="2">
    <location>
        <begin position="156"/>
        <end position="175"/>
    </location>
</feature>
<dbReference type="PANTHER" id="PTHR45879">
    <property type="entry name" value="CYCLIC AMP RESPONSE ELEMENT-BINDING PROTEIN B"/>
    <property type="match status" value="1"/>
</dbReference>
<evidence type="ECO:0000259" key="3">
    <source>
        <dbReference type="PROSITE" id="PS50217"/>
    </source>
</evidence>
<dbReference type="GO" id="GO:0000981">
    <property type="term" value="F:DNA-binding transcription factor activity, RNA polymerase II-specific"/>
    <property type="evidence" value="ECO:0007669"/>
    <property type="project" value="TreeGrafter"/>
</dbReference>
<feature type="domain" description="BZIP" evidence="3">
    <location>
        <begin position="505"/>
        <end position="555"/>
    </location>
</feature>
<dbReference type="CDD" id="cd14690">
    <property type="entry name" value="bZIP_CREB1"/>
    <property type="match status" value="1"/>
</dbReference>
<name>A0A4E0RG69_FASHE</name>
<feature type="compositionally biased region" description="Polar residues" evidence="2">
    <location>
        <begin position="843"/>
        <end position="860"/>
    </location>
</feature>
<dbReference type="InterPro" id="IPR046347">
    <property type="entry name" value="bZIP_sf"/>
</dbReference>
<dbReference type="PANTHER" id="PTHR45879:SF3">
    <property type="entry name" value="CYCLIC AMP RESPONSE ELEMENT-BINDING PROTEIN B"/>
    <property type="match status" value="1"/>
</dbReference>
<dbReference type="Pfam" id="PF00170">
    <property type="entry name" value="bZIP_1"/>
    <property type="match status" value="1"/>
</dbReference>
<dbReference type="GO" id="GO:0005667">
    <property type="term" value="C:transcription regulator complex"/>
    <property type="evidence" value="ECO:0007669"/>
    <property type="project" value="TreeGrafter"/>
</dbReference>
<dbReference type="GO" id="GO:0005634">
    <property type="term" value="C:nucleus"/>
    <property type="evidence" value="ECO:0007669"/>
    <property type="project" value="InterPro"/>
</dbReference>
<evidence type="ECO:0000313" key="4">
    <source>
        <dbReference type="EMBL" id="THD26536.1"/>
    </source>
</evidence>
<dbReference type="InterPro" id="IPR004827">
    <property type="entry name" value="bZIP"/>
</dbReference>
<feature type="region of interest" description="Disordered" evidence="2">
    <location>
        <begin position="750"/>
        <end position="813"/>
    </location>
</feature>
<dbReference type="EMBL" id="JXXN02000710">
    <property type="protein sequence ID" value="THD26536.1"/>
    <property type="molecule type" value="Genomic_DNA"/>
</dbReference>
<dbReference type="InterPro" id="IPR001630">
    <property type="entry name" value="Leuzip_CREB"/>
</dbReference>
<keyword evidence="1" id="KW-0175">Coiled coil</keyword>
<sequence>MSTNTSPNLSVIGGPNNSSSNTPFAGSQQVTSCSSVNRGNCFPQMTGLSSGNSYSSTSSAMSAAAAAAFLLRTATSGSVNGDIPSSNSLPIRRCSTTSLFESPQASPSFHSSVISAAAQQAALAAAQAISANSSPNSKASSDLHAAVLSLALAANPNSSLQSEQQQQQPDRPNRTSQAVTDLFLLSERHPEILSSHPTLASVFRRRSSTVLPTYLSDLTGGDFSLQTSGGDRLPVSSVSMSLSSSLASALEAMNPQRPATSDLSGSIFPDHASITTVGSSNPLFSSSFSERVRKESVTEADPYRFSSGTVAASTASDLYGTKHARNFSPAFDQSMAGTRNANQAGISLSSGQDSRSFSRSSTTGNAGAYRESPRSETISMTHYMPYPNTNCNRNMAQLPQSCVSPVPPVSHMTDTTPTTRMCPSSSPLSCSSLSNTGNSTVNISPVLLPDGQRVRCQMRDGDGVSCSDGKPGFHYTSQSRADCLREHEIKSEYPSSLGAYQDEPSRKREQRLIKNREAARECRRKKKEYVKCLEARVSLLESQNQELIEELQKVKALCFNELCGLGLNSSTAACAAAVLAAVTSGPGTYSAACTPTMSSVVKSSDRVIPDVTGHLSDQMPTSARAAPMDDHSQTVTGNLDSTVRTSHRSRCQSILLDMKIPPVLGNGSDGGNNGAPQRSSVYHGVCDSTQSDRSYVHDDVEVKQDSQNASMAVHTPISADMTTGRISPVVVVGGIGAVYDSREVGACDPYRTRSHITPHNHQSPHLGGSSQSRRLDPSTYQQHSPPKVGTLMSPYALGSSTPSSTTTAAATTSTDSSYYHPHYAAKRAYRTMVSANPDVKPNLASSQRQPQQSDDIVSESTECRPKSNRPSNPVAGAAVILAAAAAAIVAESESSDPRISV</sequence>
<evidence type="ECO:0000256" key="1">
    <source>
        <dbReference type="SAM" id="Coils"/>
    </source>
</evidence>
<feature type="coiled-coil region" evidence="1">
    <location>
        <begin position="530"/>
        <end position="557"/>
    </location>
</feature>
<evidence type="ECO:0000313" key="5">
    <source>
        <dbReference type="Proteomes" id="UP000230066"/>
    </source>
</evidence>
<evidence type="ECO:0000256" key="2">
    <source>
        <dbReference type="SAM" id="MobiDB-lite"/>
    </source>
</evidence>
<feature type="compositionally biased region" description="Polar residues" evidence="2">
    <location>
        <begin position="633"/>
        <end position="643"/>
    </location>
</feature>
<dbReference type="PROSITE" id="PS50217">
    <property type="entry name" value="BZIP"/>
    <property type="match status" value="1"/>
</dbReference>
<dbReference type="SUPFAM" id="SSF57959">
    <property type="entry name" value="Leucine zipper domain"/>
    <property type="match status" value="1"/>
</dbReference>